<proteinExistence type="predicted"/>
<evidence type="ECO:0000256" key="1">
    <source>
        <dbReference type="SAM" id="Phobius"/>
    </source>
</evidence>
<reference evidence="2 3" key="1">
    <citation type="submission" date="2021-03" db="EMBL/GenBank/DDBJ databases">
        <title>Fibrella sp. HMF5405 genome sequencing and assembly.</title>
        <authorList>
            <person name="Kang H."/>
            <person name="Kim H."/>
            <person name="Bae S."/>
            <person name="Joh K."/>
        </authorList>
    </citation>
    <scope>NUCLEOTIDE SEQUENCE [LARGE SCALE GENOMIC DNA]</scope>
    <source>
        <strain evidence="2 3">HMF5405</strain>
    </source>
</reference>
<keyword evidence="1" id="KW-0812">Transmembrane</keyword>
<accession>A0ABS3JSQ5</accession>
<dbReference type="EMBL" id="JAFMYW010000019">
    <property type="protein sequence ID" value="MBO0953055.1"/>
    <property type="molecule type" value="Genomic_DNA"/>
</dbReference>
<keyword evidence="1" id="KW-0472">Membrane</keyword>
<evidence type="ECO:0000313" key="2">
    <source>
        <dbReference type="EMBL" id="MBO0953055.1"/>
    </source>
</evidence>
<feature type="transmembrane region" description="Helical" evidence="1">
    <location>
        <begin position="74"/>
        <end position="92"/>
    </location>
</feature>
<comment type="caution">
    <text evidence="2">The sequence shown here is derived from an EMBL/GenBank/DDBJ whole genome shotgun (WGS) entry which is preliminary data.</text>
</comment>
<feature type="transmembrane region" description="Helical" evidence="1">
    <location>
        <begin position="46"/>
        <end position="67"/>
    </location>
</feature>
<keyword evidence="3" id="KW-1185">Reference proteome</keyword>
<name>A0ABS3JSQ5_9BACT</name>
<feature type="transmembrane region" description="Helical" evidence="1">
    <location>
        <begin position="104"/>
        <end position="123"/>
    </location>
</feature>
<keyword evidence="1" id="KW-1133">Transmembrane helix</keyword>
<feature type="transmembrane region" description="Helical" evidence="1">
    <location>
        <begin position="7"/>
        <end position="26"/>
    </location>
</feature>
<dbReference type="InterPro" id="IPR025597">
    <property type="entry name" value="DUF4345"/>
</dbReference>
<protein>
    <submittedName>
        <fullName evidence="2">DUF4345 domain-containing protein</fullName>
    </submittedName>
</protein>
<organism evidence="2 3">
    <name type="scientific">Fibrella forsythiae</name>
    <dbReference type="NCBI Taxonomy" id="2817061"/>
    <lineage>
        <taxon>Bacteria</taxon>
        <taxon>Pseudomonadati</taxon>
        <taxon>Bacteroidota</taxon>
        <taxon>Cytophagia</taxon>
        <taxon>Cytophagales</taxon>
        <taxon>Spirosomataceae</taxon>
        <taxon>Fibrella</taxon>
    </lineage>
</organism>
<evidence type="ECO:0000313" key="3">
    <source>
        <dbReference type="Proteomes" id="UP000664628"/>
    </source>
</evidence>
<gene>
    <name evidence="2" type="ORF">J2I46_31065</name>
</gene>
<dbReference type="RefSeq" id="WP_207333007.1">
    <property type="nucleotide sequence ID" value="NZ_JAFMYW010000019.1"/>
</dbReference>
<dbReference type="Proteomes" id="UP000664628">
    <property type="component" value="Unassembled WGS sequence"/>
</dbReference>
<sequence length="146" mass="15650">MLRFLSITTIILVAAGIALVAFMAFVNPQAVMDLVQVKLPNPDAYSSIRGVYGGAGLTLVVALLYLASTDLQKGLLLVAILCGFYALSRLITGQIEGPLGPFGSRWLLIEASMCSLALLLRWLRARSFAVRTANQLKSDTRPNPAG</sequence>
<dbReference type="Pfam" id="PF14248">
    <property type="entry name" value="DUF4345"/>
    <property type="match status" value="1"/>
</dbReference>